<dbReference type="InterPro" id="IPR004703">
    <property type="entry name" value="PTS_sugar-sp_permease"/>
</dbReference>
<evidence type="ECO:0000313" key="12">
    <source>
        <dbReference type="Proteomes" id="UP000287969"/>
    </source>
</evidence>
<feature type="transmembrane region" description="Helical" evidence="9">
    <location>
        <begin position="150"/>
        <end position="167"/>
    </location>
</feature>
<evidence type="ECO:0000256" key="1">
    <source>
        <dbReference type="ARBA" id="ARBA00004651"/>
    </source>
</evidence>
<evidence type="ECO:0000256" key="8">
    <source>
        <dbReference type="ARBA" id="ARBA00023136"/>
    </source>
</evidence>
<evidence type="ECO:0000256" key="7">
    <source>
        <dbReference type="ARBA" id="ARBA00022989"/>
    </source>
</evidence>
<evidence type="ECO:0000313" key="11">
    <source>
        <dbReference type="EMBL" id="QAT61838.1"/>
    </source>
</evidence>
<keyword evidence="2" id="KW-0813">Transport</keyword>
<organism evidence="11 12">
    <name type="scientific">Acidilutibacter cellobiosedens</name>
    <dbReference type="NCBI Taxonomy" id="2507161"/>
    <lineage>
        <taxon>Bacteria</taxon>
        <taxon>Bacillati</taxon>
        <taxon>Bacillota</taxon>
        <taxon>Tissierellia</taxon>
        <taxon>Tissierellales</taxon>
        <taxon>Acidilutibacteraceae</taxon>
        <taxon>Acidilutibacter</taxon>
    </lineage>
</organism>
<dbReference type="GO" id="GO:0015577">
    <property type="term" value="F:galactitol transmembrane transporter activity"/>
    <property type="evidence" value="ECO:0007669"/>
    <property type="project" value="InterPro"/>
</dbReference>
<keyword evidence="7 9" id="KW-1133">Transmembrane helix</keyword>
<evidence type="ECO:0000256" key="4">
    <source>
        <dbReference type="ARBA" id="ARBA00022597"/>
    </source>
</evidence>
<dbReference type="InterPro" id="IPR013853">
    <property type="entry name" value="EIIC-GAT"/>
</dbReference>
<gene>
    <name evidence="11" type="ORF">EQM13_09655</name>
</gene>
<feature type="transmembrane region" description="Helical" evidence="9">
    <location>
        <begin position="12"/>
        <end position="34"/>
    </location>
</feature>
<feature type="transmembrane region" description="Helical" evidence="9">
    <location>
        <begin position="231"/>
        <end position="249"/>
    </location>
</feature>
<feature type="domain" description="PTS EIIC type-2" evidence="10">
    <location>
        <begin position="11"/>
        <end position="442"/>
    </location>
</feature>
<dbReference type="Proteomes" id="UP000287969">
    <property type="component" value="Chromosome"/>
</dbReference>
<evidence type="ECO:0000256" key="6">
    <source>
        <dbReference type="ARBA" id="ARBA00022692"/>
    </source>
</evidence>
<proteinExistence type="predicted"/>
<feature type="transmembrane region" description="Helical" evidence="9">
    <location>
        <begin position="335"/>
        <end position="353"/>
    </location>
</feature>
<keyword evidence="8 9" id="KW-0472">Membrane</keyword>
<dbReference type="RefSeq" id="WP_071138535.1">
    <property type="nucleotide sequence ID" value="NZ_CP035282.1"/>
</dbReference>
<dbReference type="PIRSF" id="PIRSF006304">
    <property type="entry name" value="GatC"/>
    <property type="match status" value="1"/>
</dbReference>
<dbReference type="KEGG" id="spoa:EQM13_09655"/>
<evidence type="ECO:0000256" key="5">
    <source>
        <dbReference type="ARBA" id="ARBA00022683"/>
    </source>
</evidence>
<dbReference type="InterPro" id="IPR013014">
    <property type="entry name" value="PTS_EIIC_2"/>
</dbReference>
<feature type="transmembrane region" description="Helical" evidence="9">
    <location>
        <begin position="424"/>
        <end position="442"/>
    </location>
</feature>
<evidence type="ECO:0000259" key="10">
    <source>
        <dbReference type="PROSITE" id="PS51104"/>
    </source>
</evidence>
<comment type="subcellular location">
    <subcellularLocation>
        <location evidence="1">Cell membrane</location>
        <topology evidence="1">Multi-pass membrane protein</topology>
    </subcellularLocation>
</comment>
<name>A0A410QDD8_9FIRM</name>
<feature type="transmembrane region" description="Helical" evidence="9">
    <location>
        <begin position="298"/>
        <end position="329"/>
    </location>
</feature>
<keyword evidence="6 9" id="KW-0812">Transmembrane</keyword>
<dbReference type="PROSITE" id="PS51104">
    <property type="entry name" value="PTS_EIIC_TYPE_2"/>
    <property type="match status" value="1"/>
</dbReference>
<accession>A0A410QDD8</accession>
<keyword evidence="5" id="KW-0598">Phosphotransferase system</keyword>
<feature type="transmembrane region" description="Helical" evidence="9">
    <location>
        <begin position="46"/>
        <end position="66"/>
    </location>
</feature>
<keyword evidence="12" id="KW-1185">Reference proteome</keyword>
<dbReference type="EMBL" id="CP035282">
    <property type="protein sequence ID" value="QAT61838.1"/>
    <property type="molecule type" value="Genomic_DNA"/>
</dbReference>
<sequence length="456" mass="49744">MYFLQAVKAGVNWILDLGAATMLPIIMIIFGLILGQGFKKSFKSGITIGIGFVGLNLVIGLLSESVGEAAQALIKSLGINLNIIDVGWPVGAAITFATPLAAILIPIIFIFNMILLYFNFTKTMDVDIWNYWHLIFPGAMVYYATNNNMILAIIATLINTVVIFKLADWTAPVVENYFGLPGISLPHGETVNFAPIMYTLNKIEDKIPFFNKIVINEKTINEKMGIFGEPLTIGLVLGILLGALGRYSLAKTLTLGVQMAAVMVLMPKMVGLLMEGLMPISEGARNFISKKFPGREVYIGLDAAVVIGNPSNMAVALLMVPITIILSVILPYNKMLPFADLAVLPFTVIWAVAATKGNVFRGLINSIITMCGVFYIATDLGALTTTLGHAVNFAFPKGATMISGIDMSCHVTLWILLKLISSKTFIIGLIALIIYAGMWIWTRNDIKKQYKQYSEN</sequence>
<dbReference type="GO" id="GO:0005886">
    <property type="term" value="C:plasma membrane"/>
    <property type="evidence" value="ECO:0007669"/>
    <property type="project" value="UniProtKB-SubCell"/>
</dbReference>
<dbReference type="OrthoDB" id="9787936at2"/>
<dbReference type="PANTHER" id="PTHR37324">
    <property type="entry name" value="PTS SYSTEM GALACTITOL-SPECIFIC EIIC COMPONENT"/>
    <property type="match status" value="1"/>
</dbReference>
<protein>
    <submittedName>
        <fullName evidence="11">PTS galactitol transporter subunit IIC</fullName>
    </submittedName>
</protein>
<evidence type="ECO:0000256" key="9">
    <source>
        <dbReference type="SAM" id="Phobius"/>
    </source>
</evidence>
<evidence type="ECO:0000256" key="2">
    <source>
        <dbReference type="ARBA" id="ARBA00022448"/>
    </source>
</evidence>
<dbReference type="PANTHER" id="PTHR37324:SF2">
    <property type="entry name" value="PTS SYSTEM GALACTITOL-SPECIFIC EIIC COMPONENT"/>
    <property type="match status" value="1"/>
</dbReference>
<keyword evidence="3" id="KW-1003">Cell membrane</keyword>
<feature type="transmembrane region" description="Helical" evidence="9">
    <location>
        <begin position="255"/>
        <end position="277"/>
    </location>
</feature>
<dbReference type="Pfam" id="PF03611">
    <property type="entry name" value="EIIC-GAT"/>
    <property type="match status" value="1"/>
</dbReference>
<dbReference type="AlphaFoldDB" id="A0A410QDD8"/>
<reference evidence="12" key="1">
    <citation type="submission" date="2019-01" db="EMBL/GenBank/DDBJ databases">
        <title>Draft genomes of a novel of Sporanaerobacter strains.</title>
        <authorList>
            <person name="Ma S."/>
        </authorList>
    </citation>
    <scope>NUCLEOTIDE SEQUENCE [LARGE SCALE GENOMIC DNA]</scope>
    <source>
        <strain evidence="12">NJN-17</strain>
    </source>
</reference>
<feature type="transmembrane region" description="Helical" evidence="9">
    <location>
        <begin position="86"/>
        <end position="116"/>
    </location>
</feature>
<dbReference type="GO" id="GO:0009401">
    <property type="term" value="P:phosphoenolpyruvate-dependent sugar phosphotransferase system"/>
    <property type="evidence" value="ECO:0007669"/>
    <property type="project" value="UniProtKB-KW"/>
</dbReference>
<evidence type="ECO:0000256" key="3">
    <source>
        <dbReference type="ARBA" id="ARBA00022475"/>
    </source>
</evidence>
<keyword evidence="4" id="KW-0762">Sugar transport</keyword>